<dbReference type="SMR" id="A0A059T7Y6"/>
<organism evidence="3 4">
    <name type="scientific">Listeria phage LP-101</name>
    <dbReference type="NCBI Taxonomy" id="1458856"/>
    <lineage>
        <taxon>Viruses</taxon>
        <taxon>Duplodnaviria</taxon>
        <taxon>Heunggongvirae</taxon>
        <taxon>Uroviricota</taxon>
        <taxon>Caudoviricetes</taxon>
        <taxon>Trabyvirinae</taxon>
        <taxon>Slepowronvirus</taxon>
        <taxon>Slepowronvirus LP101</taxon>
    </lineage>
</organism>
<dbReference type="Pfam" id="PF21311">
    <property type="entry name" value="Phage_RBD_prop"/>
    <property type="match status" value="1"/>
</dbReference>
<dbReference type="InterPro" id="IPR007119">
    <property type="entry name" value="Phage_tail_spike_N"/>
</dbReference>
<proteinExistence type="predicted"/>
<dbReference type="EMBL" id="KJ094023">
    <property type="protein sequence ID" value="AHL18795.1"/>
    <property type="molecule type" value="Genomic_DNA"/>
</dbReference>
<feature type="domain" description="Tail spike" evidence="1">
    <location>
        <begin position="98"/>
        <end position="344"/>
    </location>
</feature>
<dbReference type="RefSeq" id="YP_009044817.1">
    <property type="nucleotide sequence ID" value="NC_024387.1"/>
</dbReference>
<dbReference type="Pfam" id="PF06605">
    <property type="entry name" value="Prophage_tail"/>
    <property type="match status" value="1"/>
</dbReference>
<reference evidence="3 4" key="1">
    <citation type="journal article" date="2014" name="Appl. Environ. Microbiol.">
        <title>Comparative genomic and morphological analysis of Listeria phages isolated from farm environments.</title>
        <authorList>
            <person name="Denes T."/>
            <person name="Vongkamjan K."/>
            <person name="Ackermann H.W."/>
            <person name="Moreno Switt A.I."/>
            <person name="Wiedmann M."/>
            <person name="den Bakker H.C."/>
        </authorList>
    </citation>
    <scope>NUCLEOTIDE SEQUENCE [LARGE SCALE GENOMIC DNA]</scope>
</reference>
<evidence type="ECO:0000259" key="2">
    <source>
        <dbReference type="Pfam" id="PF21311"/>
    </source>
</evidence>
<dbReference type="GeneID" id="19735931"/>
<dbReference type="InterPro" id="IPR010572">
    <property type="entry name" value="Tail_dom"/>
</dbReference>
<dbReference type="OrthoDB" id="1160at10239"/>
<evidence type="ECO:0000313" key="4">
    <source>
        <dbReference type="Proteomes" id="UP000026993"/>
    </source>
</evidence>
<accession>A0A059T7Y6</accession>
<gene>
    <name evidence="3" type="ORF">LP101_016</name>
</gene>
<dbReference type="Proteomes" id="UP000026993">
    <property type="component" value="Segment"/>
</dbReference>
<name>A0A059T7Y6_9CAUD</name>
<keyword evidence="4" id="KW-1185">Reference proteome</keyword>
<feature type="domain" description="P68 RBP/TagC-like beta-propeller" evidence="2">
    <location>
        <begin position="497"/>
        <end position="753"/>
    </location>
</feature>
<protein>
    <submittedName>
        <fullName evidence="3">Putative tail endopeptidase</fullName>
    </submittedName>
</protein>
<dbReference type="NCBIfam" id="TIGR01665">
    <property type="entry name" value="put_anti_recept"/>
    <property type="match status" value="1"/>
</dbReference>
<evidence type="ECO:0000313" key="3">
    <source>
        <dbReference type="EMBL" id="AHL18795.1"/>
    </source>
</evidence>
<dbReference type="InterPro" id="IPR048799">
    <property type="entry name" value="P68_RBP_TagC-like_beta-prop"/>
</dbReference>
<evidence type="ECO:0000259" key="1">
    <source>
        <dbReference type="Pfam" id="PF06605"/>
    </source>
</evidence>
<sequence length="764" mass="86713">MLTILNRQRTTVGVLSNDMPFSCPFWDDERNEKLENFDDTYTVTIPAEHEMAEHIHEGNYILFEDEQAKLRLFRIYESENGLNMQGRYIKATAENAFIYDLNATIISNKLLTDIRADMALEYILQQTGWSIGKREFVGQIRTIEFADNITAQAGLQQVIAEYKAEIDAYVESFGGQIINYKFDLVDERGSNTAKRFEYARDIQGLKRITTDKTMYTALIPLGKDGLTIKSVNNGLNYIYDDEANWLYNDGREYLKGVITKDTITNAQALKDWAILELEKVNHPLSTYEVDVILLAEMLGYEPHQVTLGDTVRVVDLDMDITLSARIIEKTTSFSDPSKNKVVLGDYIELENVTPLAIWELQAQIEEAKKQIEETKTWKVELFSTSGSTFKNNAGTTQLIARVYDGKTNITNGIERGDFIWEKINNDGTHDLVWEEAQIGVGNVVNISGEDVFINATIRCSVNQGSEASILMINEEESYMYAELPREFPAGIEVNLSVMQCAQIDVENGYIYWSQEYYGSKKSKVGGQQSYNIYRTTLDGTFVDMMWVLGGGHGTMFGVDTSSGEAHIWSYYVTPLPQAEKAIAMFKYVPLKEQFYDESMAFKLEAPDGFRVTYDKTSDYVVMSPGVSNLSINVFKKSDLFAGKIAPLYTFRTKDCGFTTTLYTLQGMHVMFPYAYLSAGGSFTGTDKNQVWCWDMINNSLVYHHVFQKKYYPAQGSTNECEGAYPFLDASGKRMMQLNLGQGEAGKRYNRIYAMPEERMSDNDN</sequence>
<dbReference type="KEGG" id="vg:19735931"/>